<dbReference type="OrthoDB" id="4851124at2759"/>
<sequence>MYISSFLTALVGLASLASAVPRHLERSVVRTTEPIEKKVQRRQFLDPFTGGVVQPLLLGPPIQQTTITVIQNNNLDVIDQLTQLAERQFGALIQSQLALVAQLQTIKDNIRVNHFRSRFSQANTVIVTVTCVVDRRDGGAGTNRYLVNQLLADNGFANRNIAIMVSDAETMTIQPTATGSSFSSSATGLPSFNLGSFDPLAPFGNFNGSVILPPGTEAPTLNLVFPDPAAIIFANQPAFVETPSSFFQSCATFASNGNSFVNLAGTFFTNFQQIAAAQLAGLRAQWLLRFLGGAATATSTTTSATATATSQ</sequence>
<gene>
    <name evidence="2" type="ORF">jhhlp_000292</name>
</gene>
<proteinExistence type="predicted"/>
<name>A0A2N3NKN5_9PEZI</name>
<accession>A0A2N3NKN5</accession>
<dbReference type="VEuPathDB" id="FungiDB:jhhlp_000292"/>
<feature type="signal peptide" evidence="1">
    <location>
        <begin position="1"/>
        <end position="19"/>
    </location>
</feature>
<comment type="caution">
    <text evidence="2">The sequence shown here is derived from an EMBL/GenBank/DDBJ whole genome shotgun (WGS) entry which is preliminary data.</text>
</comment>
<evidence type="ECO:0000313" key="3">
    <source>
        <dbReference type="Proteomes" id="UP000233524"/>
    </source>
</evidence>
<keyword evidence="1" id="KW-0732">Signal</keyword>
<feature type="chain" id="PRO_5014749157" evidence="1">
    <location>
        <begin position="20"/>
        <end position="311"/>
    </location>
</feature>
<dbReference type="InParanoid" id="A0A2N3NKN5"/>
<reference evidence="2 3" key="1">
    <citation type="journal article" date="2017" name="G3 (Bethesda)">
        <title>First Draft Genome Sequence of the Pathogenic Fungus Lomentospora prolificans (Formerly Scedosporium prolificans).</title>
        <authorList>
            <person name="Luo R."/>
            <person name="Zimin A."/>
            <person name="Workman R."/>
            <person name="Fan Y."/>
            <person name="Pertea G."/>
            <person name="Grossman N."/>
            <person name="Wear M.P."/>
            <person name="Jia B."/>
            <person name="Miller H."/>
            <person name="Casadevall A."/>
            <person name="Timp W."/>
            <person name="Zhang S.X."/>
            <person name="Salzberg S.L."/>
        </authorList>
    </citation>
    <scope>NUCLEOTIDE SEQUENCE [LARGE SCALE GENOMIC DNA]</scope>
    <source>
        <strain evidence="2 3">JHH-5317</strain>
    </source>
</reference>
<protein>
    <submittedName>
        <fullName evidence="2">Uncharacterized protein</fullName>
    </submittedName>
</protein>
<organism evidence="2 3">
    <name type="scientific">Lomentospora prolificans</name>
    <dbReference type="NCBI Taxonomy" id="41688"/>
    <lineage>
        <taxon>Eukaryota</taxon>
        <taxon>Fungi</taxon>
        <taxon>Dikarya</taxon>
        <taxon>Ascomycota</taxon>
        <taxon>Pezizomycotina</taxon>
        <taxon>Sordariomycetes</taxon>
        <taxon>Hypocreomycetidae</taxon>
        <taxon>Microascales</taxon>
        <taxon>Microascaceae</taxon>
        <taxon>Lomentospora</taxon>
    </lineage>
</organism>
<keyword evidence="3" id="KW-1185">Reference proteome</keyword>
<dbReference type="AlphaFoldDB" id="A0A2N3NKN5"/>
<dbReference type="EMBL" id="NLAX01000002">
    <property type="protein sequence ID" value="PKS12951.1"/>
    <property type="molecule type" value="Genomic_DNA"/>
</dbReference>
<evidence type="ECO:0000256" key="1">
    <source>
        <dbReference type="SAM" id="SignalP"/>
    </source>
</evidence>
<dbReference type="Proteomes" id="UP000233524">
    <property type="component" value="Unassembled WGS sequence"/>
</dbReference>
<evidence type="ECO:0000313" key="2">
    <source>
        <dbReference type="EMBL" id="PKS12951.1"/>
    </source>
</evidence>